<dbReference type="InterPro" id="IPR011698">
    <property type="entry name" value="GATase_3"/>
</dbReference>
<keyword evidence="5 7" id="KW-0315">Glutamine amidotransferase</keyword>
<dbReference type="InterPro" id="IPR029062">
    <property type="entry name" value="Class_I_gatase-like"/>
</dbReference>
<feature type="region of interest" description="Disordered" evidence="8">
    <location>
        <begin position="53"/>
        <end position="79"/>
    </location>
</feature>
<dbReference type="NCBIfam" id="TIGR00313">
    <property type="entry name" value="cobQ"/>
    <property type="match status" value="1"/>
</dbReference>
<feature type="domain" description="CobQ/CobB/MinD/ParA nucleotide binding" evidence="9">
    <location>
        <begin position="6"/>
        <end position="256"/>
    </location>
</feature>
<keyword evidence="12" id="KW-1185">Reference proteome</keyword>
<dbReference type="InterPro" id="IPR033949">
    <property type="entry name" value="CobQ_GATase1"/>
</dbReference>
<evidence type="ECO:0000256" key="4">
    <source>
        <dbReference type="ARBA" id="ARBA00022573"/>
    </source>
</evidence>
<evidence type="ECO:0000256" key="6">
    <source>
        <dbReference type="ARBA" id="ARBA00025166"/>
    </source>
</evidence>
<evidence type="ECO:0000259" key="9">
    <source>
        <dbReference type="Pfam" id="PF01656"/>
    </source>
</evidence>
<dbReference type="Pfam" id="PF01656">
    <property type="entry name" value="CbiA"/>
    <property type="match status" value="1"/>
</dbReference>
<evidence type="ECO:0000313" key="12">
    <source>
        <dbReference type="Proteomes" id="UP001265700"/>
    </source>
</evidence>
<evidence type="ECO:0000313" key="11">
    <source>
        <dbReference type="EMBL" id="MDR7148678.1"/>
    </source>
</evidence>
<dbReference type="PROSITE" id="PS51274">
    <property type="entry name" value="GATASE_COBBQ"/>
    <property type="match status" value="1"/>
</dbReference>
<name>A0ABU1WHD6_9BURK</name>
<feature type="active site" evidence="7">
    <location>
        <position position="474"/>
    </location>
</feature>
<dbReference type="CDD" id="cd01750">
    <property type="entry name" value="GATase1_CobQ"/>
    <property type="match status" value="1"/>
</dbReference>
<dbReference type="InterPro" id="IPR027417">
    <property type="entry name" value="P-loop_NTPase"/>
</dbReference>
<protein>
    <recommendedName>
        <fullName evidence="3 7">Cobyric acid synthase</fullName>
    </recommendedName>
</protein>
<dbReference type="EMBL" id="JAVDWU010000001">
    <property type="protein sequence ID" value="MDR7148678.1"/>
    <property type="molecule type" value="Genomic_DNA"/>
</dbReference>
<dbReference type="Pfam" id="PF07685">
    <property type="entry name" value="GATase_3"/>
    <property type="match status" value="1"/>
</dbReference>
<dbReference type="SUPFAM" id="SSF52317">
    <property type="entry name" value="Class I glutamine amidotransferase-like"/>
    <property type="match status" value="1"/>
</dbReference>
<comment type="caution">
    <text evidence="11">The sequence shown here is derived from an EMBL/GenBank/DDBJ whole genome shotgun (WGS) entry which is preliminary data.</text>
</comment>
<dbReference type="HAMAP" id="MF_00028">
    <property type="entry name" value="CobQ"/>
    <property type="match status" value="1"/>
</dbReference>
<organism evidence="11 12">
    <name type="scientific">Hydrogenophaga palleronii</name>
    <dbReference type="NCBI Taxonomy" id="65655"/>
    <lineage>
        <taxon>Bacteria</taxon>
        <taxon>Pseudomonadati</taxon>
        <taxon>Pseudomonadota</taxon>
        <taxon>Betaproteobacteria</taxon>
        <taxon>Burkholderiales</taxon>
        <taxon>Comamonadaceae</taxon>
        <taxon>Hydrogenophaga</taxon>
    </lineage>
</organism>
<dbReference type="InterPro" id="IPR004459">
    <property type="entry name" value="CobQ_synth"/>
</dbReference>
<dbReference type="Proteomes" id="UP001265700">
    <property type="component" value="Unassembled WGS sequence"/>
</dbReference>
<dbReference type="SUPFAM" id="SSF52540">
    <property type="entry name" value="P-loop containing nucleoside triphosphate hydrolases"/>
    <property type="match status" value="1"/>
</dbReference>
<evidence type="ECO:0000256" key="1">
    <source>
        <dbReference type="ARBA" id="ARBA00004953"/>
    </source>
</evidence>
<evidence type="ECO:0000256" key="7">
    <source>
        <dbReference type="HAMAP-Rule" id="MF_00028"/>
    </source>
</evidence>
<dbReference type="InterPro" id="IPR002586">
    <property type="entry name" value="CobQ/CobB/MinD/ParA_Nub-bd_dom"/>
</dbReference>
<gene>
    <name evidence="7" type="primary">cobQ</name>
    <name evidence="11" type="ORF">J2W49_000606</name>
</gene>
<dbReference type="GO" id="GO:0051921">
    <property type="term" value="F:adenosylcobyric acid synthase (glutamine-hydrolyzing) activity"/>
    <property type="evidence" value="ECO:0007669"/>
    <property type="project" value="UniProtKB-EC"/>
</dbReference>
<accession>A0ABU1WHD6</accession>
<comment type="pathway">
    <text evidence="1 7">Cofactor biosynthesis; adenosylcobalamin biosynthesis.</text>
</comment>
<dbReference type="NCBIfam" id="NF001989">
    <property type="entry name" value="PRK00784.1"/>
    <property type="match status" value="1"/>
</dbReference>
<keyword evidence="4 7" id="KW-0169">Cobalamin biosynthesis</keyword>
<evidence type="ECO:0000256" key="2">
    <source>
        <dbReference type="ARBA" id="ARBA00006205"/>
    </source>
</evidence>
<evidence type="ECO:0000256" key="8">
    <source>
        <dbReference type="SAM" id="MobiDB-lite"/>
    </source>
</evidence>
<reference evidence="11 12" key="1">
    <citation type="submission" date="2023-07" db="EMBL/GenBank/DDBJ databases">
        <title>Sorghum-associated microbial communities from plants grown in Nebraska, USA.</title>
        <authorList>
            <person name="Schachtman D."/>
        </authorList>
    </citation>
    <scope>NUCLEOTIDE SEQUENCE [LARGE SCALE GENOMIC DNA]</scope>
    <source>
        <strain evidence="11 12">4249</strain>
    </source>
</reference>
<dbReference type="Gene3D" id="3.40.50.880">
    <property type="match status" value="1"/>
</dbReference>
<comment type="similarity">
    <text evidence="2 7">Belongs to the CobB/CobQ family. CobQ subfamily.</text>
</comment>
<proteinExistence type="inferred from homology"/>
<dbReference type="Gene3D" id="3.40.50.300">
    <property type="entry name" value="P-loop containing nucleotide triphosphate hydrolases"/>
    <property type="match status" value="1"/>
</dbReference>
<feature type="active site" description="Nucleophile" evidence="7">
    <location>
        <position position="362"/>
    </location>
</feature>
<comment type="function">
    <text evidence="6 7">Catalyzes amidations at positions B, D, E, and G on adenosylcobyrinic A,C-diamide. NH(2) groups are provided by glutamine, and one molecule of ATP is hydrogenolyzed for each amidation.</text>
</comment>
<evidence type="ECO:0000256" key="3">
    <source>
        <dbReference type="ARBA" id="ARBA00019833"/>
    </source>
</evidence>
<keyword evidence="11" id="KW-0436">Ligase</keyword>
<evidence type="ECO:0000259" key="10">
    <source>
        <dbReference type="Pfam" id="PF07685"/>
    </source>
</evidence>
<feature type="domain" description="CobB/CobQ-like glutamine amidotransferase" evidence="10">
    <location>
        <begin position="283"/>
        <end position="480"/>
    </location>
</feature>
<dbReference type="PANTHER" id="PTHR21343:SF1">
    <property type="entry name" value="COBYRIC ACID SYNTHASE"/>
    <property type="match status" value="1"/>
</dbReference>
<sequence>MTAVCVMVLGTTSGAGKSWVTTALCRYYARQGLKVAPFKAQNMSNNARVVKGPTVEDRFAAGPPQGETAPQGGSDPRQRWSVGAEIGSAQYFQSLAANAEPDVRMNPLLLKPEADTRSQVVLLGQVNLTLSDMPWRGRSLHVWPEIAAALDALRAENDVVVIEGAGSPAEINLHGSDIVNMRVARHAQARCLLVTDIDRGGAFAHLYGTWALLPADEQTLIRGFVLNKFRGDASLLAPAPQMLQDLTGIPTVATLPMWWQHGLPEEDGVFDDKTRASGAVQKTIAVIAYPRISNLDEFQPLKNVPGVRLVWARTPAECVGADWIVLPGSKATAADLEWLRAQGLDRAVTDHAAAGGAVMGVCGGLQMLGEALIDPHQIDGNAPGLGLLPLVTQFELQKTVRHAQSRFGTLSGPWAALSGVEVTGYEIHHGHTSQHPAMAAGGQLAVEVLPGLAWQADNGCEGGNKGNVLGVYLHGLFEDPRVLQALFGATAPNMDHVFDGLADFIETHFDAGVLDQLVKP</sequence>
<dbReference type="PANTHER" id="PTHR21343">
    <property type="entry name" value="DETHIOBIOTIN SYNTHETASE"/>
    <property type="match status" value="1"/>
</dbReference>
<evidence type="ECO:0000256" key="5">
    <source>
        <dbReference type="ARBA" id="ARBA00022962"/>
    </source>
</evidence>